<dbReference type="SUPFAM" id="SSF55874">
    <property type="entry name" value="ATPase domain of HSP90 chaperone/DNA topoisomerase II/histidine kinase"/>
    <property type="match status" value="1"/>
</dbReference>
<keyword evidence="6" id="KW-0175">Coiled coil</keyword>
<dbReference type="InterPro" id="IPR008207">
    <property type="entry name" value="Sig_transdc_His_kin_Hpt_dom"/>
</dbReference>
<dbReference type="SUPFAM" id="SSF47226">
    <property type="entry name" value="Histidine-containing phosphotransfer domain, HPT domain"/>
    <property type="match status" value="1"/>
</dbReference>
<gene>
    <name evidence="12" type="primary">rcsC_17</name>
    <name evidence="12" type="ORF">AFCDBAGC_2787</name>
</gene>
<organism evidence="12 13">
    <name type="scientific">Methylobacterium cerastii</name>
    <dbReference type="NCBI Taxonomy" id="932741"/>
    <lineage>
        <taxon>Bacteria</taxon>
        <taxon>Pseudomonadati</taxon>
        <taxon>Pseudomonadota</taxon>
        <taxon>Alphaproteobacteria</taxon>
        <taxon>Hyphomicrobiales</taxon>
        <taxon>Methylobacteriaceae</taxon>
        <taxon>Methylobacterium</taxon>
    </lineage>
</organism>
<dbReference type="SMART" id="SM00388">
    <property type="entry name" value="HisKA"/>
    <property type="match status" value="1"/>
</dbReference>
<dbReference type="PROSITE" id="PS50109">
    <property type="entry name" value="HIS_KIN"/>
    <property type="match status" value="1"/>
</dbReference>
<dbReference type="PROSITE" id="PS50113">
    <property type="entry name" value="PAC"/>
    <property type="match status" value="1"/>
</dbReference>
<keyword evidence="13" id="KW-1185">Reference proteome</keyword>
<dbReference type="SUPFAM" id="SSF55785">
    <property type="entry name" value="PYP-like sensor domain (PAS domain)"/>
    <property type="match status" value="1"/>
</dbReference>
<dbReference type="PANTHER" id="PTHR45339">
    <property type="entry name" value="HYBRID SIGNAL TRANSDUCTION HISTIDINE KINASE J"/>
    <property type="match status" value="1"/>
</dbReference>
<dbReference type="Gene3D" id="3.30.450.20">
    <property type="entry name" value="PAS domain"/>
    <property type="match status" value="1"/>
</dbReference>
<dbReference type="Pfam" id="PF13426">
    <property type="entry name" value="PAS_9"/>
    <property type="match status" value="1"/>
</dbReference>
<evidence type="ECO:0000256" key="3">
    <source>
        <dbReference type="ARBA" id="ARBA00022553"/>
    </source>
</evidence>
<dbReference type="PANTHER" id="PTHR45339:SF5">
    <property type="entry name" value="HISTIDINE KINASE"/>
    <property type="match status" value="1"/>
</dbReference>
<evidence type="ECO:0000256" key="4">
    <source>
        <dbReference type="ARBA" id="ARBA00023012"/>
    </source>
</evidence>
<dbReference type="Pfam" id="PF02518">
    <property type="entry name" value="HATPase_c"/>
    <property type="match status" value="1"/>
</dbReference>
<dbReference type="PROSITE" id="PS50110">
    <property type="entry name" value="RESPONSE_REGULATORY"/>
    <property type="match status" value="1"/>
</dbReference>
<dbReference type="InterPro" id="IPR036890">
    <property type="entry name" value="HATPase_C_sf"/>
</dbReference>
<dbReference type="SMART" id="SM00448">
    <property type="entry name" value="REC"/>
    <property type="match status" value="1"/>
</dbReference>
<dbReference type="InterPro" id="IPR000014">
    <property type="entry name" value="PAS"/>
</dbReference>
<evidence type="ECO:0000259" key="10">
    <source>
        <dbReference type="PROSITE" id="PS50112"/>
    </source>
</evidence>
<dbReference type="InterPro" id="IPR011006">
    <property type="entry name" value="CheY-like_superfamily"/>
</dbReference>
<dbReference type="SMART" id="SM00387">
    <property type="entry name" value="HATPase_c"/>
    <property type="match status" value="1"/>
</dbReference>
<dbReference type="InterPro" id="IPR004358">
    <property type="entry name" value="Sig_transdc_His_kin-like_C"/>
</dbReference>
<feature type="coiled-coil region" evidence="6">
    <location>
        <begin position="166"/>
        <end position="193"/>
    </location>
</feature>
<name>A0ABQ4QI41_9HYPH</name>
<evidence type="ECO:0000313" key="13">
    <source>
        <dbReference type="Proteomes" id="UP001055117"/>
    </source>
</evidence>
<evidence type="ECO:0000259" key="9">
    <source>
        <dbReference type="PROSITE" id="PS50110"/>
    </source>
</evidence>
<accession>A0ABQ4QI41</accession>
<dbReference type="SUPFAM" id="SSF52172">
    <property type="entry name" value="CheY-like"/>
    <property type="match status" value="1"/>
</dbReference>
<dbReference type="Gene3D" id="3.30.565.10">
    <property type="entry name" value="Histidine kinase-like ATPase, C-terminal domain"/>
    <property type="match status" value="1"/>
</dbReference>
<feature type="modified residue" description="4-aspartylphosphate" evidence="5">
    <location>
        <position position="499"/>
    </location>
</feature>
<dbReference type="InterPro" id="IPR003661">
    <property type="entry name" value="HisK_dim/P_dom"/>
</dbReference>
<keyword evidence="4" id="KW-0902">Two-component regulatory system</keyword>
<dbReference type="Pfam" id="PF01627">
    <property type="entry name" value="Hpt"/>
    <property type="match status" value="1"/>
</dbReference>
<feature type="domain" description="PAS" evidence="10">
    <location>
        <begin position="34"/>
        <end position="91"/>
    </location>
</feature>
<dbReference type="CDD" id="cd17546">
    <property type="entry name" value="REC_hyHK_CKI1_RcsC-like"/>
    <property type="match status" value="1"/>
</dbReference>
<dbReference type="EC" id="2.7.13.3" evidence="2"/>
<feature type="region of interest" description="Disordered" evidence="7">
    <location>
        <begin position="1"/>
        <end position="21"/>
    </location>
</feature>
<dbReference type="NCBIfam" id="TIGR00229">
    <property type="entry name" value="sensory_box"/>
    <property type="match status" value="1"/>
</dbReference>
<dbReference type="GO" id="GO:0016301">
    <property type="term" value="F:kinase activity"/>
    <property type="evidence" value="ECO:0007669"/>
    <property type="project" value="UniProtKB-KW"/>
</dbReference>
<dbReference type="SUPFAM" id="SSF47384">
    <property type="entry name" value="Homodimeric domain of signal transducing histidine kinase"/>
    <property type="match status" value="1"/>
</dbReference>
<dbReference type="InterPro" id="IPR005467">
    <property type="entry name" value="His_kinase_dom"/>
</dbReference>
<dbReference type="Gene3D" id="3.40.50.2300">
    <property type="match status" value="1"/>
</dbReference>
<proteinExistence type="predicted"/>
<dbReference type="Pfam" id="PF00512">
    <property type="entry name" value="HisKA"/>
    <property type="match status" value="1"/>
</dbReference>
<keyword evidence="12" id="KW-0808">Transferase</keyword>
<reference evidence="12 13" key="1">
    <citation type="journal article" date="2021" name="Front. Microbiol.">
        <title>Comprehensive Comparative Genomics and Phenotyping of Methylobacterium Species.</title>
        <authorList>
            <person name="Alessa O."/>
            <person name="Ogura Y."/>
            <person name="Fujitani Y."/>
            <person name="Takami H."/>
            <person name="Hayashi T."/>
            <person name="Sahin N."/>
            <person name="Tani A."/>
        </authorList>
    </citation>
    <scope>NUCLEOTIDE SEQUENCE [LARGE SCALE GENOMIC DNA]</scope>
    <source>
        <strain evidence="12 13">DSM 23679</strain>
    </source>
</reference>
<comment type="caution">
    <text evidence="12">The sequence shown here is derived from an EMBL/GenBank/DDBJ whole genome shotgun (WGS) entry which is preliminary data.</text>
</comment>
<dbReference type="InterPro" id="IPR003594">
    <property type="entry name" value="HATPase_dom"/>
</dbReference>
<evidence type="ECO:0000313" key="12">
    <source>
        <dbReference type="EMBL" id="GJD44918.1"/>
    </source>
</evidence>
<feature type="domain" description="PAC" evidence="11">
    <location>
        <begin position="112"/>
        <end position="164"/>
    </location>
</feature>
<comment type="catalytic activity">
    <reaction evidence="1">
        <text>ATP + protein L-histidine = ADP + protein N-phospho-L-histidine.</text>
        <dbReference type="EC" id="2.7.13.3"/>
    </reaction>
</comment>
<evidence type="ECO:0000256" key="1">
    <source>
        <dbReference type="ARBA" id="ARBA00000085"/>
    </source>
</evidence>
<sequence>MPVVSPGRNSHGTRVHMQPFPRLPIDPADQTEVAAATQSIILNQLAEGVIVTDAVGRITMVNGAAAAIHGVARLDIVPDSYSDTYQLFTEDGRPYPPLDLPLARAVRGETVREARWRIVRPDGVEVLAIGNAQPLRGADGKQIGAVLTLRDETARESAERALFELNATLAQRVEEQTRVAEQARIEAERASEAKSDFLAAMSHEIRTPLNGILGYADLLLDGRHLEAEDQRRLQLIQGCGAALLTVVDDILDFSKIEAGQLTLDSVSFPLVSVIDNTVSIVRGGALKSGLQIETRIDPDLPAFVHGDASRLRQVLLNLLNNAVKFTPLGSVTLMVRREGTDERGYDLRFEVTDTGIGIDPAQQDRLFKRFSQVDGSISRRFGGTGLGLVICRHLLSLMGGEIGVESREGVGSTFWFTLTLPPGEWPTIEHPGAAVDIDMGGRPLRLLLAEDVPLNQELACAVLEAQGYLVDVVEDGAEAIVAVEAALKQGRAYDLVLMDVQMPVMDGLTATRHIRALQSPVCDVPIVAMTANVLPKQIEDLRAAGMDDHVGKPFRRADLYATIARWTGPQREARPAPASATTDGSNTALDGAVFGALKDGFGAERVAALLDLMGAELRDRFRSDEDDRVQVAHDAHALVSAAGMLGFTRLSRLCREIEAAAHGDADLLPLIHQLEIQRAEVLGTIHELKAA</sequence>
<dbReference type="Gene3D" id="1.20.120.160">
    <property type="entry name" value="HPT domain"/>
    <property type="match status" value="1"/>
</dbReference>
<dbReference type="PRINTS" id="PR00344">
    <property type="entry name" value="BCTRLSENSOR"/>
</dbReference>
<protein>
    <recommendedName>
        <fullName evidence="2">histidine kinase</fullName>
        <ecNumber evidence="2">2.7.13.3</ecNumber>
    </recommendedName>
</protein>
<dbReference type="EMBL" id="BPQG01000043">
    <property type="protein sequence ID" value="GJD44918.1"/>
    <property type="molecule type" value="Genomic_DNA"/>
</dbReference>
<evidence type="ECO:0000256" key="7">
    <source>
        <dbReference type="SAM" id="MobiDB-lite"/>
    </source>
</evidence>
<dbReference type="InterPro" id="IPR000700">
    <property type="entry name" value="PAS-assoc_C"/>
</dbReference>
<dbReference type="InterPro" id="IPR001789">
    <property type="entry name" value="Sig_transdc_resp-reg_receiver"/>
</dbReference>
<keyword evidence="3 5" id="KW-0597">Phosphoprotein</keyword>
<dbReference type="PROSITE" id="PS50112">
    <property type="entry name" value="PAS"/>
    <property type="match status" value="1"/>
</dbReference>
<evidence type="ECO:0000256" key="5">
    <source>
        <dbReference type="PROSITE-ProRule" id="PRU00169"/>
    </source>
</evidence>
<evidence type="ECO:0000259" key="11">
    <source>
        <dbReference type="PROSITE" id="PS50113"/>
    </source>
</evidence>
<dbReference type="Proteomes" id="UP001055117">
    <property type="component" value="Unassembled WGS sequence"/>
</dbReference>
<dbReference type="CDD" id="cd16922">
    <property type="entry name" value="HATPase_EvgS-ArcB-TorS-like"/>
    <property type="match status" value="1"/>
</dbReference>
<dbReference type="CDD" id="cd00082">
    <property type="entry name" value="HisKA"/>
    <property type="match status" value="1"/>
</dbReference>
<dbReference type="InterPro" id="IPR036097">
    <property type="entry name" value="HisK_dim/P_sf"/>
</dbReference>
<dbReference type="InterPro" id="IPR036641">
    <property type="entry name" value="HPT_dom_sf"/>
</dbReference>
<evidence type="ECO:0000259" key="8">
    <source>
        <dbReference type="PROSITE" id="PS50109"/>
    </source>
</evidence>
<dbReference type="CDD" id="cd00130">
    <property type="entry name" value="PAS"/>
    <property type="match status" value="1"/>
</dbReference>
<dbReference type="InterPro" id="IPR035965">
    <property type="entry name" value="PAS-like_dom_sf"/>
</dbReference>
<dbReference type="Pfam" id="PF00072">
    <property type="entry name" value="Response_reg"/>
    <property type="match status" value="1"/>
</dbReference>
<keyword evidence="12" id="KW-0418">Kinase</keyword>
<evidence type="ECO:0000256" key="6">
    <source>
        <dbReference type="SAM" id="Coils"/>
    </source>
</evidence>
<evidence type="ECO:0000256" key="2">
    <source>
        <dbReference type="ARBA" id="ARBA00012438"/>
    </source>
</evidence>
<dbReference type="Gene3D" id="1.10.287.130">
    <property type="match status" value="1"/>
</dbReference>
<feature type="domain" description="Response regulatory" evidence="9">
    <location>
        <begin position="445"/>
        <end position="567"/>
    </location>
</feature>
<feature type="domain" description="Histidine kinase" evidence="8">
    <location>
        <begin position="200"/>
        <end position="422"/>
    </location>
</feature>